<dbReference type="OrthoDB" id="1938864at2759"/>
<feature type="region of interest" description="Disordered" evidence="1">
    <location>
        <begin position="175"/>
        <end position="198"/>
    </location>
</feature>
<evidence type="ECO:0000256" key="1">
    <source>
        <dbReference type="SAM" id="MobiDB-lite"/>
    </source>
</evidence>
<keyword evidence="3" id="KW-1185">Reference proteome</keyword>
<dbReference type="PANTHER" id="PTHR37767:SF1">
    <property type="entry name" value="HYDROXYPROLINE-RICH GLYCOPROTEIN FAMILY PROTEIN"/>
    <property type="match status" value="1"/>
</dbReference>
<name>A0A9J5ZY20_SOLCO</name>
<evidence type="ECO:0000313" key="2">
    <source>
        <dbReference type="EMBL" id="KAG5616751.1"/>
    </source>
</evidence>
<organism evidence="2 3">
    <name type="scientific">Solanum commersonii</name>
    <name type="common">Commerson's wild potato</name>
    <name type="synonym">Commerson's nightshade</name>
    <dbReference type="NCBI Taxonomy" id="4109"/>
    <lineage>
        <taxon>Eukaryota</taxon>
        <taxon>Viridiplantae</taxon>
        <taxon>Streptophyta</taxon>
        <taxon>Embryophyta</taxon>
        <taxon>Tracheophyta</taxon>
        <taxon>Spermatophyta</taxon>
        <taxon>Magnoliopsida</taxon>
        <taxon>eudicotyledons</taxon>
        <taxon>Gunneridae</taxon>
        <taxon>Pentapetalae</taxon>
        <taxon>asterids</taxon>
        <taxon>lamiids</taxon>
        <taxon>Solanales</taxon>
        <taxon>Solanaceae</taxon>
        <taxon>Solanoideae</taxon>
        <taxon>Solaneae</taxon>
        <taxon>Solanum</taxon>
    </lineage>
</organism>
<accession>A0A9J5ZY20</accession>
<dbReference type="Proteomes" id="UP000824120">
    <property type="component" value="Chromosome 3"/>
</dbReference>
<sequence length="342" mass="37450">MAMTIYVAPMAENNPSGNSTCKKERQQISIPFIWEERPGIPIKDWKPKPVAMATTSGTFTFTPPVKLIASVPFEWEEKPGTPLPFFSQTSPHGNIVGLPSTVRAVHEGRDDFWAGIGEYIDQHGSHEEDEMSESEVEASDSESIYESFSSAPSSLLANGFIPTVDISSAVPVEQTSPTADIHHSQLQTPLSPTSEAGSSVLSYATGTTSLVGTAFLEKLFPLLSPNTSFLQNCSNPEKGGSHVPPKALNNNQVRENNCSIKVRHPLTLGELIMMSRRRSYQRKTVQMQKQSISKHWRTAQQVEEAIATQTNLKDAHLDSQFGTTLKGLTVSSPKKVISVIRS</sequence>
<comment type="caution">
    <text evidence="2">The sequence shown here is derived from an EMBL/GenBank/DDBJ whole genome shotgun (WGS) entry which is preliminary data.</text>
</comment>
<reference evidence="2 3" key="1">
    <citation type="submission" date="2020-09" db="EMBL/GenBank/DDBJ databases">
        <title>De no assembly of potato wild relative species, Solanum commersonii.</title>
        <authorList>
            <person name="Cho K."/>
        </authorList>
    </citation>
    <scope>NUCLEOTIDE SEQUENCE [LARGE SCALE GENOMIC DNA]</scope>
    <source>
        <strain evidence="2">LZ3.2</strain>
        <tissue evidence="2">Leaf</tissue>
    </source>
</reference>
<proteinExistence type="predicted"/>
<dbReference type="AlphaFoldDB" id="A0A9J5ZY20"/>
<dbReference type="EMBL" id="JACXVP010000003">
    <property type="protein sequence ID" value="KAG5616751.1"/>
    <property type="molecule type" value="Genomic_DNA"/>
</dbReference>
<dbReference type="PANTHER" id="PTHR37767">
    <property type="entry name" value="HYDROXYPROLINE-RICH GLYCOPROTEIN FAMILY PROTEIN"/>
    <property type="match status" value="1"/>
</dbReference>
<protein>
    <submittedName>
        <fullName evidence="2">Uncharacterized protein</fullName>
    </submittedName>
</protein>
<gene>
    <name evidence="2" type="ORF">H5410_016575</name>
</gene>
<evidence type="ECO:0000313" key="3">
    <source>
        <dbReference type="Proteomes" id="UP000824120"/>
    </source>
</evidence>